<accession>A0A840PM03</accession>
<proteinExistence type="predicted"/>
<sequence>MTFVYRNSNTGQVVEVADRDPCLDMLDNWRIISGPEPADESGPASAGPDRPSEHDNKAAWINYAVSRGMPEADAKSLSKAALIEEFGEANDGED</sequence>
<protein>
    <submittedName>
        <fullName evidence="2">Uncharacterized protein</fullName>
    </submittedName>
</protein>
<gene>
    <name evidence="2" type="ORF">HNP84_009744</name>
</gene>
<evidence type="ECO:0000313" key="3">
    <source>
        <dbReference type="Proteomes" id="UP000578449"/>
    </source>
</evidence>
<reference evidence="2 3" key="1">
    <citation type="submission" date="2020-08" db="EMBL/GenBank/DDBJ databases">
        <title>Genomic Encyclopedia of Type Strains, Phase IV (KMG-IV): sequencing the most valuable type-strain genomes for metagenomic binning, comparative biology and taxonomic classification.</title>
        <authorList>
            <person name="Goeker M."/>
        </authorList>
    </citation>
    <scope>NUCLEOTIDE SEQUENCE [LARGE SCALE GENOMIC DNA]</scope>
    <source>
        <strain evidence="2 3">DSM 45615</strain>
    </source>
</reference>
<evidence type="ECO:0000256" key="1">
    <source>
        <dbReference type="SAM" id="MobiDB-lite"/>
    </source>
</evidence>
<name>A0A840PM03_9ACTN</name>
<dbReference type="AlphaFoldDB" id="A0A840PM03"/>
<comment type="caution">
    <text evidence="2">The sequence shown here is derived from an EMBL/GenBank/DDBJ whole genome shotgun (WGS) entry which is preliminary data.</text>
</comment>
<dbReference type="Proteomes" id="UP000578449">
    <property type="component" value="Unassembled WGS sequence"/>
</dbReference>
<keyword evidence="3" id="KW-1185">Reference proteome</keyword>
<dbReference type="RefSeq" id="WP_185056788.1">
    <property type="nucleotide sequence ID" value="NZ_BAABIX010000005.1"/>
</dbReference>
<organism evidence="2 3">
    <name type="scientific">Thermocatellispora tengchongensis</name>
    <dbReference type="NCBI Taxonomy" id="1073253"/>
    <lineage>
        <taxon>Bacteria</taxon>
        <taxon>Bacillati</taxon>
        <taxon>Actinomycetota</taxon>
        <taxon>Actinomycetes</taxon>
        <taxon>Streptosporangiales</taxon>
        <taxon>Streptosporangiaceae</taxon>
        <taxon>Thermocatellispora</taxon>
    </lineage>
</organism>
<evidence type="ECO:0000313" key="2">
    <source>
        <dbReference type="EMBL" id="MBB5139979.1"/>
    </source>
</evidence>
<dbReference type="EMBL" id="JACHGN010000035">
    <property type="protein sequence ID" value="MBB5139979.1"/>
    <property type="molecule type" value="Genomic_DNA"/>
</dbReference>
<feature type="region of interest" description="Disordered" evidence="1">
    <location>
        <begin position="32"/>
        <end position="57"/>
    </location>
</feature>